<dbReference type="InterPro" id="IPR001254">
    <property type="entry name" value="Trypsin_dom"/>
</dbReference>
<dbReference type="PROSITE" id="PS50240">
    <property type="entry name" value="TRYPSIN_DOM"/>
    <property type="match status" value="1"/>
</dbReference>
<gene>
    <name evidence="6" type="ORF">RRG08_046717</name>
</gene>
<dbReference type="PROSITE" id="PS00135">
    <property type="entry name" value="TRYPSIN_SER"/>
    <property type="match status" value="1"/>
</dbReference>
<evidence type="ECO:0000256" key="3">
    <source>
        <dbReference type="RuleBase" id="RU363034"/>
    </source>
</evidence>
<dbReference type="InterPro" id="IPR033116">
    <property type="entry name" value="TRYPSIN_SER"/>
</dbReference>
<dbReference type="GO" id="GO:0006508">
    <property type="term" value="P:proteolysis"/>
    <property type="evidence" value="ECO:0007669"/>
    <property type="project" value="UniProtKB-KW"/>
</dbReference>
<proteinExistence type="inferred from homology"/>
<comment type="caution">
    <text evidence="6">The sequence shown here is derived from an EMBL/GenBank/DDBJ whole genome shotgun (WGS) entry which is preliminary data.</text>
</comment>
<protein>
    <recommendedName>
        <fullName evidence="5">Peptidase S1 domain-containing protein</fullName>
    </recommendedName>
</protein>
<feature type="chain" id="PRO_5041966467" description="Peptidase S1 domain-containing protein" evidence="4">
    <location>
        <begin position="23"/>
        <end position="303"/>
    </location>
</feature>
<keyword evidence="3" id="KW-0645">Protease</keyword>
<dbReference type="PANTHER" id="PTHR24256">
    <property type="entry name" value="TRYPTASE-RELATED"/>
    <property type="match status" value="1"/>
</dbReference>
<feature type="domain" description="Peptidase S1" evidence="5">
    <location>
        <begin position="33"/>
        <end position="303"/>
    </location>
</feature>
<evidence type="ECO:0000256" key="1">
    <source>
        <dbReference type="ARBA" id="ARBA00023157"/>
    </source>
</evidence>
<dbReference type="InterPro" id="IPR051487">
    <property type="entry name" value="Ser/Thr_Proteases_Immune/Dev"/>
</dbReference>
<keyword evidence="1" id="KW-1015">Disulfide bond</keyword>
<dbReference type="InterPro" id="IPR009003">
    <property type="entry name" value="Peptidase_S1_PA"/>
</dbReference>
<dbReference type="Gene3D" id="2.40.10.10">
    <property type="entry name" value="Trypsin-like serine proteases"/>
    <property type="match status" value="1"/>
</dbReference>
<dbReference type="InterPro" id="IPR018114">
    <property type="entry name" value="TRYPSIN_HIS"/>
</dbReference>
<dbReference type="InterPro" id="IPR043504">
    <property type="entry name" value="Peptidase_S1_PA_chymotrypsin"/>
</dbReference>
<feature type="signal peptide" evidence="4">
    <location>
        <begin position="1"/>
        <end position="22"/>
    </location>
</feature>
<sequence>MVFKRFSFVALFGGLMLVSSLSAETSHSRRERAIGGRLFSRGKWPSLVLLRAAVVTERNGLEFTTKQSYCGGVLINRHWILSAAHCYVNHRLNGLGEAQNWKARLGTVDYSTSEYHKLRNDMGCSVGDDEMREWEIDIKKIVLHPSFDNRNGPSLDDIALIKLSRPAPKISRIEPIALPSQTNTSFPSRGQMCTTMGWGCTSRGGGVSLRAVQIHLPIYSNRLCRKMYKVFSLDKNFCAGYRSRRINISTCRGDSGGPLLCTSGSQYTLAGILHGGRQTSRGSYPRIFQRVQHYLPWIQSVIS</sequence>
<dbReference type="PROSITE" id="PS00134">
    <property type="entry name" value="TRYPSIN_HIS"/>
    <property type="match status" value="1"/>
</dbReference>
<dbReference type="Proteomes" id="UP001283361">
    <property type="component" value="Unassembled WGS sequence"/>
</dbReference>
<dbReference type="SUPFAM" id="SSF50494">
    <property type="entry name" value="Trypsin-like serine proteases"/>
    <property type="match status" value="1"/>
</dbReference>
<evidence type="ECO:0000256" key="2">
    <source>
        <dbReference type="ARBA" id="ARBA00024195"/>
    </source>
</evidence>
<keyword evidence="3" id="KW-0720">Serine protease</keyword>
<comment type="similarity">
    <text evidence="2">Belongs to the peptidase S1 family. CLIP subfamily.</text>
</comment>
<dbReference type="GO" id="GO:0004252">
    <property type="term" value="F:serine-type endopeptidase activity"/>
    <property type="evidence" value="ECO:0007669"/>
    <property type="project" value="InterPro"/>
</dbReference>
<dbReference type="PRINTS" id="PR00722">
    <property type="entry name" value="CHYMOTRYPSIN"/>
</dbReference>
<dbReference type="Pfam" id="PF00089">
    <property type="entry name" value="Trypsin"/>
    <property type="match status" value="1"/>
</dbReference>
<organism evidence="6 7">
    <name type="scientific">Elysia crispata</name>
    <name type="common">lettuce slug</name>
    <dbReference type="NCBI Taxonomy" id="231223"/>
    <lineage>
        <taxon>Eukaryota</taxon>
        <taxon>Metazoa</taxon>
        <taxon>Spiralia</taxon>
        <taxon>Lophotrochozoa</taxon>
        <taxon>Mollusca</taxon>
        <taxon>Gastropoda</taxon>
        <taxon>Heterobranchia</taxon>
        <taxon>Euthyneura</taxon>
        <taxon>Panpulmonata</taxon>
        <taxon>Sacoglossa</taxon>
        <taxon>Placobranchoidea</taxon>
        <taxon>Plakobranchidae</taxon>
        <taxon>Elysia</taxon>
    </lineage>
</organism>
<accession>A0AAE0ZVB2</accession>
<keyword evidence="7" id="KW-1185">Reference proteome</keyword>
<evidence type="ECO:0000256" key="4">
    <source>
        <dbReference type="SAM" id="SignalP"/>
    </source>
</evidence>
<evidence type="ECO:0000313" key="6">
    <source>
        <dbReference type="EMBL" id="KAK3776050.1"/>
    </source>
</evidence>
<name>A0AAE0ZVB2_9GAST</name>
<dbReference type="InterPro" id="IPR001314">
    <property type="entry name" value="Peptidase_S1A"/>
</dbReference>
<reference evidence="6" key="1">
    <citation type="journal article" date="2023" name="G3 (Bethesda)">
        <title>A reference genome for the long-term kleptoplast-retaining sea slug Elysia crispata morphotype clarki.</title>
        <authorList>
            <person name="Eastman K.E."/>
            <person name="Pendleton A.L."/>
            <person name="Shaikh M.A."/>
            <person name="Suttiyut T."/>
            <person name="Ogas R."/>
            <person name="Tomko P."/>
            <person name="Gavelis G."/>
            <person name="Widhalm J.R."/>
            <person name="Wisecaver J.H."/>
        </authorList>
    </citation>
    <scope>NUCLEOTIDE SEQUENCE</scope>
    <source>
        <strain evidence="6">ECLA1</strain>
    </source>
</reference>
<evidence type="ECO:0000259" key="5">
    <source>
        <dbReference type="PROSITE" id="PS50240"/>
    </source>
</evidence>
<dbReference type="EMBL" id="JAWDGP010003248">
    <property type="protein sequence ID" value="KAK3776050.1"/>
    <property type="molecule type" value="Genomic_DNA"/>
</dbReference>
<dbReference type="CDD" id="cd00190">
    <property type="entry name" value="Tryp_SPc"/>
    <property type="match status" value="1"/>
</dbReference>
<dbReference type="SMART" id="SM00020">
    <property type="entry name" value="Tryp_SPc"/>
    <property type="match status" value="1"/>
</dbReference>
<evidence type="ECO:0000313" key="7">
    <source>
        <dbReference type="Proteomes" id="UP001283361"/>
    </source>
</evidence>
<keyword evidence="3" id="KW-0378">Hydrolase</keyword>
<dbReference type="AlphaFoldDB" id="A0AAE0ZVB2"/>
<keyword evidence="4" id="KW-0732">Signal</keyword>